<gene>
    <name evidence="1" type="ORF">ALC60_11225</name>
</gene>
<accession>A0A151WPG4</accession>
<reference evidence="1 2" key="1">
    <citation type="submission" date="2015-09" db="EMBL/GenBank/DDBJ databases">
        <title>Trachymyrmex zeteki WGS genome.</title>
        <authorList>
            <person name="Nygaard S."/>
            <person name="Hu H."/>
            <person name="Boomsma J."/>
            <person name="Zhang G."/>
        </authorList>
    </citation>
    <scope>NUCLEOTIDE SEQUENCE [LARGE SCALE GENOMIC DNA]</scope>
    <source>
        <strain evidence="1">Tzet28-1</strain>
        <tissue evidence="1">Whole body</tissue>
    </source>
</reference>
<dbReference type="AlphaFoldDB" id="A0A151WPG4"/>
<sequence>MTFHECRGARKDRSVWSPHVPKRRSGIIVFLTVKHDAEPPKTPCRPLRTTGTLSYRHVGVHHGRIING</sequence>
<keyword evidence="2" id="KW-1185">Reference proteome</keyword>
<dbReference type="Proteomes" id="UP000075809">
    <property type="component" value="Unassembled WGS sequence"/>
</dbReference>
<evidence type="ECO:0000313" key="1">
    <source>
        <dbReference type="EMBL" id="KYQ49691.1"/>
    </source>
</evidence>
<name>A0A151WPG4_9HYME</name>
<protein>
    <submittedName>
        <fullName evidence="1">Uncharacterized protein</fullName>
    </submittedName>
</protein>
<organism evidence="1 2">
    <name type="scientific">Mycetomoellerius zeteki</name>
    <dbReference type="NCBI Taxonomy" id="64791"/>
    <lineage>
        <taxon>Eukaryota</taxon>
        <taxon>Metazoa</taxon>
        <taxon>Ecdysozoa</taxon>
        <taxon>Arthropoda</taxon>
        <taxon>Hexapoda</taxon>
        <taxon>Insecta</taxon>
        <taxon>Pterygota</taxon>
        <taxon>Neoptera</taxon>
        <taxon>Endopterygota</taxon>
        <taxon>Hymenoptera</taxon>
        <taxon>Apocrita</taxon>
        <taxon>Aculeata</taxon>
        <taxon>Formicoidea</taxon>
        <taxon>Formicidae</taxon>
        <taxon>Myrmicinae</taxon>
        <taxon>Mycetomoellerius</taxon>
    </lineage>
</organism>
<dbReference type="EMBL" id="KQ982877">
    <property type="protein sequence ID" value="KYQ49691.1"/>
    <property type="molecule type" value="Genomic_DNA"/>
</dbReference>
<evidence type="ECO:0000313" key="2">
    <source>
        <dbReference type="Proteomes" id="UP000075809"/>
    </source>
</evidence>
<proteinExistence type="predicted"/>